<comment type="caution">
    <text evidence="1">The sequence shown here is derived from an EMBL/GenBank/DDBJ whole genome shotgun (WGS) entry which is preliminary data.</text>
</comment>
<keyword evidence="1" id="KW-0418">Kinase</keyword>
<keyword evidence="1" id="KW-0808">Transferase</keyword>
<organism evidence="1 2">
    <name type="scientific">Melia azedarach</name>
    <name type="common">Chinaberry tree</name>
    <dbReference type="NCBI Taxonomy" id="155640"/>
    <lineage>
        <taxon>Eukaryota</taxon>
        <taxon>Viridiplantae</taxon>
        <taxon>Streptophyta</taxon>
        <taxon>Embryophyta</taxon>
        <taxon>Tracheophyta</taxon>
        <taxon>Spermatophyta</taxon>
        <taxon>Magnoliopsida</taxon>
        <taxon>eudicotyledons</taxon>
        <taxon>Gunneridae</taxon>
        <taxon>Pentapetalae</taxon>
        <taxon>rosids</taxon>
        <taxon>malvids</taxon>
        <taxon>Sapindales</taxon>
        <taxon>Meliaceae</taxon>
        <taxon>Melia</taxon>
    </lineage>
</organism>
<proteinExistence type="predicted"/>
<name>A0ACC1YCG5_MELAZ</name>
<dbReference type="Proteomes" id="UP001164539">
    <property type="component" value="Chromosome 4"/>
</dbReference>
<evidence type="ECO:0000313" key="2">
    <source>
        <dbReference type="Proteomes" id="UP001164539"/>
    </source>
</evidence>
<evidence type="ECO:0000313" key="1">
    <source>
        <dbReference type="EMBL" id="KAJ4721126.1"/>
    </source>
</evidence>
<reference evidence="1 2" key="1">
    <citation type="journal article" date="2023" name="Science">
        <title>Complex scaffold remodeling in plant triterpene biosynthesis.</title>
        <authorList>
            <person name="De La Pena R."/>
            <person name="Hodgson H."/>
            <person name="Liu J.C."/>
            <person name="Stephenson M.J."/>
            <person name="Martin A.C."/>
            <person name="Owen C."/>
            <person name="Harkess A."/>
            <person name="Leebens-Mack J."/>
            <person name="Jimenez L.E."/>
            <person name="Osbourn A."/>
            <person name="Sattely E.S."/>
        </authorList>
    </citation>
    <scope>NUCLEOTIDE SEQUENCE [LARGE SCALE GENOMIC DNA]</scope>
    <source>
        <strain evidence="2">cv. JPN11</strain>
        <tissue evidence="1">Leaf</tissue>
    </source>
</reference>
<gene>
    <name evidence="1" type="ORF">OWV82_008848</name>
</gene>
<protein>
    <submittedName>
        <fullName evidence="1">Inactive protein kinase</fullName>
    </submittedName>
</protein>
<sequence length="262" mass="29270">MVVCIKAEVESVEGTPEHSTTTTNTNGYALAEVLVPKSSPSSLNTDRNVVFVIDALTEFPWRPFKWTIDHVIPPGCTVTLLGVMPWIPLALSCKPKLWTYDFGNLSALKFRSDWKNEQKYQKIRGIVELCEQKGVVPHMQLAMGHPLKLVVLEKTTSLHASLVVLDRHLRKNKAFFAERLPSSVVMMNNDGGVDIIKIQSKINQCDDLSPGESPATLPPTKVMLSDELSELLNHKGSSQQQVKNETCRTHDSILTRTRREIG</sequence>
<accession>A0ACC1YCG5</accession>
<dbReference type="EMBL" id="CM051397">
    <property type="protein sequence ID" value="KAJ4721126.1"/>
    <property type="molecule type" value="Genomic_DNA"/>
</dbReference>
<keyword evidence="2" id="KW-1185">Reference proteome</keyword>